<evidence type="ECO:0000256" key="1">
    <source>
        <dbReference type="ARBA" id="ARBA00009875"/>
    </source>
</evidence>
<reference evidence="18" key="1">
    <citation type="submission" date="2022-08" db="EMBL/GenBank/DDBJ databases">
        <title>Novel sulfate-reducing endosymbionts in the free-living metamonad Anaeramoeba.</title>
        <authorList>
            <person name="Jerlstrom-Hultqvist J."/>
            <person name="Cepicka I."/>
            <person name="Gallot-Lavallee L."/>
            <person name="Salas-Leiva D."/>
            <person name="Curtis B.A."/>
            <person name="Zahonova K."/>
            <person name="Pipaliya S."/>
            <person name="Dacks J."/>
            <person name="Roger A.J."/>
        </authorList>
    </citation>
    <scope>NUCLEOTIDE SEQUENCE</scope>
    <source>
        <strain evidence="18">Schooner1</strain>
    </source>
</reference>
<evidence type="ECO:0000313" key="23">
    <source>
        <dbReference type="EMBL" id="KAJ6242741.1"/>
    </source>
</evidence>
<dbReference type="EMBL" id="JAOAOG010000272">
    <property type="protein sequence ID" value="KAJ6233979.1"/>
    <property type="molecule type" value="Genomic_DNA"/>
</dbReference>
<dbReference type="InterPro" id="IPR008195">
    <property type="entry name" value="Ribosomal_eL34"/>
</dbReference>
<dbReference type="EMBL" id="JANTQA010000023">
    <property type="protein sequence ID" value="KAJ3445296.1"/>
    <property type="molecule type" value="Genomic_DNA"/>
</dbReference>
<comment type="similarity">
    <text evidence="1">Belongs to the eukaryotic ribosomal protein eL34 family.</text>
</comment>
<dbReference type="EMBL" id="JANTQA010000012">
    <property type="protein sequence ID" value="KAJ3450567.1"/>
    <property type="molecule type" value="Genomic_DNA"/>
</dbReference>
<accession>A0AAV8A294</accession>
<dbReference type="GO" id="GO:0005840">
    <property type="term" value="C:ribosome"/>
    <property type="evidence" value="ECO:0007669"/>
    <property type="project" value="UniProtKB-KW"/>
</dbReference>
<dbReference type="EMBL" id="JANTQA010000057">
    <property type="protein sequence ID" value="KAJ3429585.1"/>
    <property type="molecule type" value="Genomic_DNA"/>
</dbReference>
<evidence type="ECO:0000313" key="7">
    <source>
        <dbReference type="EMBL" id="KAJ3429585.1"/>
    </source>
</evidence>
<sequence>MPNKRITHRRKHAYNTNRNRVRVVKTPGGRLTGHYILKRGKVPVCDETGEKLRGIKSYRPIERSRAKRRTKTVSRAYGGCKSANCVKDRIIRAFLREEQRIVKRVLKAQQKK</sequence>
<evidence type="ECO:0000313" key="4">
    <source>
        <dbReference type="EMBL" id="KAJ3424227.1"/>
    </source>
</evidence>
<dbReference type="EMBL" id="JAOAOG010000028">
    <property type="protein sequence ID" value="KAJ6253778.1"/>
    <property type="molecule type" value="Genomic_DNA"/>
</dbReference>
<evidence type="ECO:0000313" key="18">
    <source>
        <dbReference type="EMBL" id="KAJ6228727.1"/>
    </source>
</evidence>
<dbReference type="EMBL" id="JAOAOG010000090">
    <property type="protein sequence ID" value="KAJ6249821.1"/>
    <property type="molecule type" value="Genomic_DNA"/>
</dbReference>
<dbReference type="EMBL" id="JAOAOG010000173">
    <property type="protein sequence ID" value="KAJ6242741.1"/>
    <property type="molecule type" value="Genomic_DNA"/>
</dbReference>
<dbReference type="EMBL" id="JANTQA010000029">
    <property type="protein sequence ID" value="KAJ3441323.1"/>
    <property type="molecule type" value="Genomic_DNA"/>
</dbReference>
<dbReference type="EMBL" id="JAOAOG010000044">
    <property type="protein sequence ID" value="KAJ6252456.1"/>
    <property type="molecule type" value="Genomic_DNA"/>
</dbReference>
<dbReference type="InterPro" id="IPR038562">
    <property type="entry name" value="Ribosomal_eL34_C_sf"/>
</dbReference>
<evidence type="ECO:0000313" key="28">
    <source>
        <dbReference type="EMBL" id="KAJ6252456.1"/>
    </source>
</evidence>
<gene>
    <name evidence="17" type="ORF">M0812_03559</name>
    <name evidence="15" type="ORF">M0812_05906</name>
    <name evidence="16" type="ORF">M0812_06750</name>
    <name evidence="14" type="ORF">M0812_08767</name>
    <name evidence="13" type="ORF">M0812_11168</name>
    <name evidence="12" type="ORF">M0812_11916</name>
    <name evidence="10" type="ORF">M0812_13097</name>
    <name evidence="11" type="ORF">M0812_13331</name>
    <name evidence="9" type="ORF">M0812_20118</name>
    <name evidence="8" type="ORF">M0812_20462</name>
    <name evidence="7" type="ORF">M0812_24941</name>
    <name evidence="6" type="ORF">M0812_25501</name>
    <name evidence="5" type="ORF">M0812_26826</name>
    <name evidence="4" type="ORF">M0812_29442</name>
    <name evidence="21" type="ORF">M0813_00612</name>
    <name evidence="23" type="ORF">M0813_02589</name>
    <name evidence="20" type="ORF">M0813_04945</name>
    <name evidence="19" type="ORF">M0813_08130</name>
    <name evidence="18" type="ORF">M0813_08220</name>
    <name evidence="30" type="ORF">M0813_11448</name>
    <name evidence="29" type="ORF">M0813_13195</name>
    <name evidence="28" type="ORF">M0813_14134</name>
    <name evidence="27" type="ORF">M0813_14646</name>
    <name evidence="26" type="ORF">M0813_15353</name>
    <name evidence="25" type="ORF">M0813_16500</name>
    <name evidence="24" type="ORF">M0813_16816</name>
    <name evidence="22" type="ORF">M0813_25852</name>
</gene>
<dbReference type="EMBL" id="JANTQA010000026">
    <property type="protein sequence ID" value="KAJ3442186.1"/>
    <property type="molecule type" value="Genomic_DNA"/>
</dbReference>
<dbReference type="EMBL" id="JANTQA010000045">
    <property type="protein sequence ID" value="KAJ3434059.1"/>
    <property type="molecule type" value="Genomic_DNA"/>
</dbReference>
<dbReference type="EMBL" id="JAOAOG010000051">
    <property type="protein sequence ID" value="KAJ6251962.1"/>
    <property type="molecule type" value="Genomic_DNA"/>
</dbReference>
<proteinExistence type="inferred from homology"/>
<dbReference type="EMBL" id="JANTQA010000021">
    <property type="protein sequence ID" value="KAJ3446230.1"/>
    <property type="molecule type" value="Genomic_DNA"/>
</dbReference>
<evidence type="ECO:0000313" key="8">
    <source>
        <dbReference type="EMBL" id="KAJ3431550.1"/>
    </source>
</evidence>
<evidence type="ECO:0000313" key="11">
    <source>
        <dbReference type="EMBL" id="KAJ3441323.1"/>
    </source>
</evidence>
<dbReference type="EMBL" id="JAOAOG010000098">
    <property type="protein sequence ID" value="KAJ6249396.1"/>
    <property type="molecule type" value="Genomic_DNA"/>
</dbReference>
<dbReference type="GO" id="GO:0003735">
    <property type="term" value="F:structural constituent of ribosome"/>
    <property type="evidence" value="ECO:0007669"/>
    <property type="project" value="InterPro"/>
</dbReference>
<organism evidence="14 31">
    <name type="scientific">Anaeramoeba flamelloides</name>
    <dbReference type="NCBI Taxonomy" id="1746091"/>
    <lineage>
        <taxon>Eukaryota</taxon>
        <taxon>Metamonada</taxon>
        <taxon>Anaeramoebidae</taxon>
        <taxon>Anaeramoeba</taxon>
    </lineage>
</organism>
<evidence type="ECO:0000313" key="27">
    <source>
        <dbReference type="EMBL" id="KAJ6251962.1"/>
    </source>
</evidence>
<evidence type="ECO:0000313" key="6">
    <source>
        <dbReference type="EMBL" id="KAJ3427871.1"/>
    </source>
</evidence>
<evidence type="ECO:0000313" key="21">
    <source>
        <dbReference type="EMBL" id="KAJ6233979.1"/>
    </source>
</evidence>
<dbReference type="EMBL" id="JAOAOG010000005">
    <property type="protein sequence ID" value="KAJ6255366.1"/>
    <property type="molecule type" value="Genomic_DNA"/>
</dbReference>
<dbReference type="Gene3D" id="6.20.370.70">
    <property type="match status" value="1"/>
</dbReference>
<dbReference type="Pfam" id="PF01199">
    <property type="entry name" value="Ribosomal_L34e"/>
    <property type="match status" value="1"/>
</dbReference>
<dbReference type="PANTHER" id="PTHR10759">
    <property type="entry name" value="60S RIBOSOMAL PROTEIN L34"/>
    <property type="match status" value="1"/>
</dbReference>
<dbReference type="GO" id="GO:1990904">
    <property type="term" value="C:ribonucleoprotein complex"/>
    <property type="evidence" value="ECO:0007669"/>
    <property type="project" value="UniProtKB-KW"/>
</dbReference>
<protein>
    <submittedName>
        <fullName evidence="14">60s ribosomal protein l34</fullName>
    </submittedName>
</protein>
<dbReference type="EMBL" id="JANTQA010000029">
    <property type="protein sequence ID" value="KAJ3441092.1"/>
    <property type="molecule type" value="Genomic_DNA"/>
</dbReference>
<dbReference type="EMBL" id="JAOAOG010000292">
    <property type="protein sequence ID" value="KAJ6232422.1"/>
    <property type="molecule type" value="Genomic_DNA"/>
</dbReference>
<evidence type="ECO:0000313" key="10">
    <source>
        <dbReference type="EMBL" id="KAJ3441092.1"/>
    </source>
</evidence>
<comment type="caution">
    <text evidence="14">The sequence shown here is derived from an EMBL/GenBank/DDBJ whole genome shotgun (WGS) entry which is preliminary data.</text>
</comment>
<evidence type="ECO:0000313" key="22">
    <source>
        <dbReference type="EMBL" id="KAJ6238628.1"/>
    </source>
</evidence>
<dbReference type="EMBL" id="JANTQA010000060">
    <property type="protein sequence ID" value="KAJ3427871.1"/>
    <property type="molecule type" value="Genomic_DNA"/>
</dbReference>
<evidence type="ECO:0000313" key="16">
    <source>
        <dbReference type="EMBL" id="KAJ3450567.1"/>
    </source>
</evidence>
<dbReference type="EMBL" id="JAOAOG010000323">
    <property type="protein sequence ID" value="KAJ6229213.1"/>
    <property type="molecule type" value="Genomic_DNA"/>
</dbReference>
<evidence type="ECO:0000313" key="32">
    <source>
        <dbReference type="Proteomes" id="UP001150062"/>
    </source>
</evidence>
<evidence type="ECO:0000313" key="15">
    <source>
        <dbReference type="EMBL" id="KAJ3449747.1"/>
    </source>
</evidence>
<evidence type="ECO:0000313" key="25">
    <source>
        <dbReference type="EMBL" id="KAJ6249821.1"/>
    </source>
</evidence>
<dbReference type="Proteomes" id="UP001146793">
    <property type="component" value="Unassembled WGS sequence"/>
</dbReference>
<evidence type="ECO:0000313" key="9">
    <source>
        <dbReference type="EMBL" id="KAJ3434059.1"/>
    </source>
</evidence>
<evidence type="ECO:0000313" key="20">
    <source>
        <dbReference type="EMBL" id="KAJ6232422.1"/>
    </source>
</evidence>
<dbReference type="EMBL" id="JAOAOG010000325">
    <property type="protein sequence ID" value="KAJ6228727.1"/>
    <property type="molecule type" value="Genomic_DNA"/>
</dbReference>
<dbReference type="EMBL" id="JANTQA010000012">
    <property type="protein sequence ID" value="KAJ3449747.1"/>
    <property type="molecule type" value="Genomic_DNA"/>
</dbReference>
<reference evidence="14" key="2">
    <citation type="submission" date="2022-08" db="EMBL/GenBank/DDBJ databases">
        <title>Novel sulphate-reducing endosymbionts in the free-living metamonad Anaeramoeba.</title>
        <authorList>
            <person name="Jerlstrom-Hultqvist J."/>
            <person name="Cepicka I."/>
            <person name="Gallot-Lavallee L."/>
            <person name="Salas-Leiva D."/>
            <person name="Curtis B.A."/>
            <person name="Zahonova K."/>
            <person name="Pipaliya S."/>
            <person name="Dacks J."/>
            <person name="Roger A.J."/>
        </authorList>
    </citation>
    <scope>NUCLEOTIDE SEQUENCE</scope>
    <source>
        <strain evidence="14">Busselton2</strain>
    </source>
</reference>
<keyword evidence="32" id="KW-1185">Reference proteome</keyword>
<evidence type="ECO:0000313" key="29">
    <source>
        <dbReference type="EMBL" id="KAJ6253778.1"/>
    </source>
</evidence>
<dbReference type="EMBL" id="JANTQA010000063">
    <property type="protein sequence ID" value="KAJ3427246.1"/>
    <property type="molecule type" value="Genomic_DNA"/>
</dbReference>
<dbReference type="PRINTS" id="PR01250">
    <property type="entry name" value="RIBOSOMALL34"/>
</dbReference>
<evidence type="ECO:0000313" key="14">
    <source>
        <dbReference type="EMBL" id="KAJ3446230.1"/>
    </source>
</evidence>
<dbReference type="EMBL" id="JAOAOG010000072">
    <property type="protein sequence ID" value="KAJ6251109.1"/>
    <property type="molecule type" value="Genomic_DNA"/>
</dbReference>
<evidence type="ECO:0000313" key="30">
    <source>
        <dbReference type="EMBL" id="KAJ6255366.1"/>
    </source>
</evidence>
<evidence type="ECO:0000313" key="19">
    <source>
        <dbReference type="EMBL" id="KAJ6229213.1"/>
    </source>
</evidence>
<evidence type="ECO:0000313" key="12">
    <source>
        <dbReference type="EMBL" id="KAJ3442186.1"/>
    </source>
</evidence>
<dbReference type="EMBL" id="JANTQA010000008">
    <property type="protein sequence ID" value="KAJ3451805.1"/>
    <property type="molecule type" value="Genomic_DNA"/>
</dbReference>
<evidence type="ECO:0000313" key="13">
    <source>
        <dbReference type="EMBL" id="KAJ3445296.1"/>
    </source>
</evidence>
<dbReference type="EMBL" id="JANTQA010000073">
    <property type="protein sequence ID" value="KAJ3424227.1"/>
    <property type="molecule type" value="Genomic_DNA"/>
</dbReference>
<dbReference type="EMBL" id="JANTQA010000047">
    <property type="protein sequence ID" value="KAJ3431550.1"/>
    <property type="molecule type" value="Genomic_DNA"/>
</dbReference>
<dbReference type="Proteomes" id="UP001150062">
    <property type="component" value="Unassembled WGS sequence"/>
</dbReference>
<evidence type="ECO:0000313" key="31">
    <source>
        <dbReference type="Proteomes" id="UP001146793"/>
    </source>
</evidence>
<name>A0AAV8A294_9EUKA</name>
<dbReference type="GO" id="GO:0006412">
    <property type="term" value="P:translation"/>
    <property type="evidence" value="ECO:0007669"/>
    <property type="project" value="InterPro"/>
</dbReference>
<dbReference type="AlphaFoldDB" id="A0AAV8A294"/>
<evidence type="ECO:0000313" key="5">
    <source>
        <dbReference type="EMBL" id="KAJ3427246.1"/>
    </source>
</evidence>
<dbReference type="Gene3D" id="6.20.340.10">
    <property type="match status" value="1"/>
</dbReference>
<evidence type="ECO:0000313" key="26">
    <source>
        <dbReference type="EMBL" id="KAJ6251109.1"/>
    </source>
</evidence>
<evidence type="ECO:0000256" key="3">
    <source>
        <dbReference type="ARBA" id="ARBA00023274"/>
    </source>
</evidence>
<keyword evidence="2 14" id="KW-0689">Ribosomal protein</keyword>
<dbReference type="EMBL" id="JAOAOG010000232">
    <property type="protein sequence ID" value="KAJ6238628.1"/>
    <property type="molecule type" value="Genomic_DNA"/>
</dbReference>
<keyword evidence="3" id="KW-0687">Ribonucleoprotein</keyword>
<evidence type="ECO:0000313" key="17">
    <source>
        <dbReference type="EMBL" id="KAJ3451805.1"/>
    </source>
</evidence>
<evidence type="ECO:0000313" key="24">
    <source>
        <dbReference type="EMBL" id="KAJ6249396.1"/>
    </source>
</evidence>
<evidence type="ECO:0000256" key="2">
    <source>
        <dbReference type="ARBA" id="ARBA00022980"/>
    </source>
</evidence>